<gene>
    <name evidence="1" type="ORF">Ahy_A02g009950</name>
</gene>
<organism evidence="1 2">
    <name type="scientific">Arachis hypogaea</name>
    <name type="common">Peanut</name>
    <dbReference type="NCBI Taxonomy" id="3818"/>
    <lineage>
        <taxon>Eukaryota</taxon>
        <taxon>Viridiplantae</taxon>
        <taxon>Streptophyta</taxon>
        <taxon>Embryophyta</taxon>
        <taxon>Tracheophyta</taxon>
        <taxon>Spermatophyta</taxon>
        <taxon>Magnoliopsida</taxon>
        <taxon>eudicotyledons</taxon>
        <taxon>Gunneridae</taxon>
        <taxon>Pentapetalae</taxon>
        <taxon>rosids</taxon>
        <taxon>fabids</taxon>
        <taxon>Fabales</taxon>
        <taxon>Fabaceae</taxon>
        <taxon>Papilionoideae</taxon>
        <taxon>50 kb inversion clade</taxon>
        <taxon>dalbergioids sensu lato</taxon>
        <taxon>Dalbergieae</taxon>
        <taxon>Pterocarpus clade</taxon>
        <taxon>Arachis</taxon>
    </lineage>
</organism>
<sequence length="63" mass="7669">MDFITSPNSQLPTIILSFTHFILGRVKLGEEERFFHHNIILHFILTKTFLVHWEYRYISCFNR</sequence>
<dbReference type="EMBL" id="SDMP01000002">
    <property type="protein sequence ID" value="RYR75299.1"/>
    <property type="molecule type" value="Genomic_DNA"/>
</dbReference>
<proteinExistence type="predicted"/>
<reference evidence="1 2" key="1">
    <citation type="submission" date="2019-01" db="EMBL/GenBank/DDBJ databases">
        <title>Sequencing of cultivated peanut Arachis hypogaea provides insights into genome evolution and oil improvement.</title>
        <authorList>
            <person name="Chen X."/>
        </authorList>
    </citation>
    <scope>NUCLEOTIDE SEQUENCE [LARGE SCALE GENOMIC DNA]</scope>
    <source>
        <strain evidence="2">cv. Fuhuasheng</strain>
        <tissue evidence="1">Leaves</tissue>
    </source>
</reference>
<keyword evidence="2" id="KW-1185">Reference proteome</keyword>
<dbReference type="Proteomes" id="UP000289738">
    <property type="component" value="Chromosome A02"/>
</dbReference>
<evidence type="ECO:0000313" key="2">
    <source>
        <dbReference type="Proteomes" id="UP000289738"/>
    </source>
</evidence>
<evidence type="ECO:0000313" key="1">
    <source>
        <dbReference type="EMBL" id="RYR75299.1"/>
    </source>
</evidence>
<name>A0A445EIL1_ARAHY</name>
<comment type="caution">
    <text evidence="1">The sequence shown here is derived from an EMBL/GenBank/DDBJ whole genome shotgun (WGS) entry which is preliminary data.</text>
</comment>
<protein>
    <submittedName>
        <fullName evidence="1">Uncharacterized protein</fullName>
    </submittedName>
</protein>
<accession>A0A445EIL1</accession>
<dbReference type="AlphaFoldDB" id="A0A445EIL1"/>